<gene>
    <name evidence="2" type="ORF">FC98_GL000804</name>
</gene>
<evidence type="ECO:0000313" key="2">
    <source>
        <dbReference type="EMBL" id="KRL21469.1"/>
    </source>
</evidence>
<keyword evidence="1" id="KW-0472">Membrane</keyword>
<keyword evidence="1" id="KW-0812">Transmembrane</keyword>
<keyword evidence="3" id="KW-1185">Reference proteome</keyword>
<dbReference type="PATRIC" id="fig|1423766.4.peg.822"/>
<evidence type="ECO:0000313" key="3">
    <source>
        <dbReference type="Proteomes" id="UP000051439"/>
    </source>
</evidence>
<dbReference type="AlphaFoldDB" id="A0A0R1NM40"/>
<accession>A0A0R1NM40</accession>
<reference evidence="2 3" key="1">
    <citation type="journal article" date="2015" name="Genome Announc.">
        <title>Expanding the biotechnology potential of lactobacilli through comparative genomics of 213 strains and associated genera.</title>
        <authorList>
            <person name="Sun Z."/>
            <person name="Harris H.M."/>
            <person name="McCann A."/>
            <person name="Guo C."/>
            <person name="Argimon S."/>
            <person name="Zhang W."/>
            <person name="Yang X."/>
            <person name="Jeffery I.B."/>
            <person name="Cooney J.C."/>
            <person name="Kagawa T.F."/>
            <person name="Liu W."/>
            <person name="Song Y."/>
            <person name="Salvetti E."/>
            <person name="Wrobel A."/>
            <person name="Rasinkangas P."/>
            <person name="Parkhill J."/>
            <person name="Rea M.C."/>
            <person name="O'Sullivan O."/>
            <person name="Ritari J."/>
            <person name="Douillard F.P."/>
            <person name="Paul Ross R."/>
            <person name="Yang R."/>
            <person name="Briner A.E."/>
            <person name="Felis G.E."/>
            <person name="de Vos W.M."/>
            <person name="Barrangou R."/>
            <person name="Klaenhammer T.R."/>
            <person name="Caufield P.W."/>
            <person name="Cui Y."/>
            <person name="Zhang H."/>
            <person name="O'Toole P.W."/>
        </authorList>
    </citation>
    <scope>NUCLEOTIDE SEQUENCE [LARGE SCALE GENOMIC DNA]</scope>
    <source>
        <strain evidence="2 3">DSM 19906</strain>
    </source>
</reference>
<proteinExistence type="predicted"/>
<sequence>MAFIYIVIALLAALAGALVQVRFKWHKLTMGQYSKFLALTSIIGISLYVVSAQVF</sequence>
<protein>
    <submittedName>
        <fullName evidence="2">Uncharacterized protein</fullName>
    </submittedName>
</protein>
<keyword evidence="1" id="KW-1133">Transmembrane helix</keyword>
<evidence type="ECO:0000256" key="1">
    <source>
        <dbReference type="SAM" id="Phobius"/>
    </source>
</evidence>
<dbReference type="EMBL" id="AZEB01000015">
    <property type="protein sequence ID" value="KRL21469.1"/>
    <property type="molecule type" value="Genomic_DNA"/>
</dbReference>
<name>A0A0R1NM40_9LACO</name>
<dbReference type="RefSeq" id="WP_008857151.1">
    <property type="nucleotide sequence ID" value="NZ_AZEB01000015.1"/>
</dbReference>
<dbReference type="Proteomes" id="UP000051439">
    <property type="component" value="Unassembled WGS sequence"/>
</dbReference>
<comment type="caution">
    <text evidence="2">The sequence shown here is derived from an EMBL/GenBank/DDBJ whole genome shotgun (WGS) entry which is preliminary data.</text>
</comment>
<feature type="transmembrane region" description="Helical" evidence="1">
    <location>
        <begin position="33"/>
        <end position="50"/>
    </location>
</feature>
<organism evidence="2 3">
    <name type="scientific">Lentilactobacillus kisonensis DSM 19906 = JCM 15041</name>
    <dbReference type="NCBI Taxonomy" id="1423766"/>
    <lineage>
        <taxon>Bacteria</taxon>
        <taxon>Bacillati</taxon>
        <taxon>Bacillota</taxon>
        <taxon>Bacilli</taxon>
        <taxon>Lactobacillales</taxon>
        <taxon>Lactobacillaceae</taxon>
        <taxon>Lentilactobacillus</taxon>
    </lineage>
</organism>